<evidence type="ECO:0000256" key="1">
    <source>
        <dbReference type="SAM" id="Phobius"/>
    </source>
</evidence>
<keyword evidence="1" id="KW-0812">Transmembrane</keyword>
<feature type="transmembrane region" description="Helical" evidence="1">
    <location>
        <begin position="140"/>
        <end position="165"/>
    </location>
</feature>
<reference evidence="2 3" key="1">
    <citation type="journal article" date="2015" name="Antonie Van Leeuwenhoek">
        <title>Oceanobacillus bengalensis sp. nov., a bacterium isolated from seawater of the Bay of Bengal.</title>
        <authorList>
            <person name="Yongchang O."/>
            <person name="Xiang W."/>
            <person name="Wang G."/>
        </authorList>
    </citation>
    <scope>NUCLEOTIDE SEQUENCE [LARGE SCALE GENOMIC DNA]</scope>
    <source>
        <strain evidence="2 3">MCCC 1K00260</strain>
    </source>
</reference>
<dbReference type="EMBL" id="RBZO01000011">
    <property type="protein sequence ID" value="RKQ15894.1"/>
    <property type="molecule type" value="Genomic_DNA"/>
</dbReference>
<dbReference type="AlphaFoldDB" id="A0A494Z053"/>
<accession>A0A494Z053</accession>
<comment type="caution">
    <text evidence="2">The sequence shown here is derived from an EMBL/GenBank/DDBJ whole genome shotgun (WGS) entry which is preliminary data.</text>
</comment>
<feature type="transmembrane region" description="Helical" evidence="1">
    <location>
        <begin position="291"/>
        <end position="313"/>
    </location>
</feature>
<dbReference type="GO" id="GO:0016020">
    <property type="term" value="C:membrane"/>
    <property type="evidence" value="ECO:0007669"/>
    <property type="project" value="InterPro"/>
</dbReference>
<dbReference type="InterPro" id="IPR017516">
    <property type="entry name" value="AbrB_dup"/>
</dbReference>
<dbReference type="NCBIfam" id="TIGR03082">
    <property type="entry name" value="Gneg_AbrB_dup"/>
    <property type="match status" value="1"/>
</dbReference>
<keyword evidence="3" id="KW-1185">Reference proteome</keyword>
<dbReference type="PANTHER" id="PTHR38457">
    <property type="entry name" value="REGULATOR ABRB-RELATED"/>
    <property type="match status" value="1"/>
</dbReference>
<feature type="transmembrane region" description="Helical" evidence="1">
    <location>
        <begin position="263"/>
        <end position="285"/>
    </location>
</feature>
<dbReference type="GO" id="GO:0010468">
    <property type="term" value="P:regulation of gene expression"/>
    <property type="evidence" value="ECO:0007669"/>
    <property type="project" value="InterPro"/>
</dbReference>
<feature type="transmembrane region" description="Helical" evidence="1">
    <location>
        <begin position="185"/>
        <end position="201"/>
    </location>
</feature>
<evidence type="ECO:0000313" key="3">
    <source>
        <dbReference type="Proteomes" id="UP000281813"/>
    </source>
</evidence>
<organism evidence="2 3">
    <name type="scientific">Oceanobacillus bengalensis</name>
    <dbReference type="NCBI Taxonomy" id="1435466"/>
    <lineage>
        <taxon>Bacteria</taxon>
        <taxon>Bacillati</taxon>
        <taxon>Bacillota</taxon>
        <taxon>Bacilli</taxon>
        <taxon>Bacillales</taxon>
        <taxon>Bacillaceae</taxon>
        <taxon>Oceanobacillus</taxon>
    </lineage>
</organism>
<gene>
    <name evidence="2" type="ORF">D8M05_09045</name>
</gene>
<name>A0A494Z053_9BACI</name>
<feature type="transmembrane region" description="Helical" evidence="1">
    <location>
        <begin position="51"/>
        <end position="73"/>
    </location>
</feature>
<feature type="transmembrane region" description="Helical" evidence="1">
    <location>
        <begin position="325"/>
        <end position="343"/>
    </location>
</feature>
<dbReference type="Proteomes" id="UP000281813">
    <property type="component" value="Unassembled WGS sequence"/>
</dbReference>
<dbReference type="OrthoDB" id="5460360at2"/>
<feature type="transmembrane region" description="Helical" evidence="1">
    <location>
        <begin position="85"/>
        <end position="106"/>
    </location>
</feature>
<dbReference type="Pfam" id="PF05145">
    <property type="entry name" value="AbrB"/>
    <property type="match status" value="1"/>
</dbReference>
<dbReference type="InterPro" id="IPR007820">
    <property type="entry name" value="AbrB_fam"/>
</dbReference>
<dbReference type="PIRSF" id="PIRSF038991">
    <property type="entry name" value="Protein_AbrB"/>
    <property type="match status" value="1"/>
</dbReference>
<proteinExistence type="predicted"/>
<dbReference type="PANTHER" id="PTHR38457:SF1">
    <property type="entry name" value="REGULATOR ABRB-RELATED"/>
    <property type="match status" value="1"/>
</dbReference>
<protein>
    <submittedName>
        <fullName evidence="2">AbrB family transcriptional regulator</fullName>
    </submittedName>
</protein>
<evidence type="ECO:0000313" key="2">
    <source>
        <dbReference type="EMBL" id="RKQ15894.1"/>
    </source>
</evidence>
<keyword evidence="1" id="KW-0472">Membrane</keyword>
<keyword evidence="1" id="KW-1133">Transmembrane helix</keyword>
<dbReference type="RefSeq" id="WP_121130906.1">
    <property type="nucleotide sequence ID" value="NZ_JBHUFK010000062.1"/>
</dbReference>
<sequence>MVDSKVVRFLITIMIASAGGYLFYLINFPLPWVLGSLTFVMLYQGITNKEALLPISVRNGGFLILGLYFGLYFTKDTFTTIVPYVIPYLLLTILLILISIFLGALVSKWIHVDKMTSIFSSIPGGLSEMAIASEAMKANAALVVIFHTVRLITVLFTIPTFLTFLFVEERQVGGIIETSGLETSIWNNLWFVIPILAALFLKNRIPAGIIIGALGVTAMMNVSPIDLPSISPFLMNAAQIAVGAGLGKNILFRDLKVGGKYTLVYFSISITVIIISFGMGALLATVTSLDYQTAILGMAPGGFFEMVLTSYNIGGDPAIVSAFQLMRILLIVICVPSGLKWWFSRYGGEQIKLSSEG</sequence>
<feature type="transmembrane region" description="Helical" evidence="1">
    <location>
        <begin position="208"/>
        <end position="227"/>
    </location>
</feature>